<sequence length="181" mass="19347">MDLSAVRQALAALTSQDVFIGVPEDKTSREAAGDSGASNALLAYVHEFGVPERGLPPRPSLLPGIDDIQKDAVEILKDAARQALIGNAAAVNTALNKIGILGQNAVRARFVSNEWPPLADSTLDARKKIGERTSKSGRTVATYGKSRRERGAVNPLIDTGQLRKAYTYVVRKKGNSALVVR</sequence>
<evidence type="ECO:0000313" key="1">
    <source>
        <dbReference type="EMBL" id="MBE1425642.1"/>
    </source>
</evidence>
<comment type="caution">
    <text evidence="1">The sequence shown here is derived from an EMBL/GenBank/DDBJ whole genome shotgun (WGS) entry which is preliminary data.</text>
</comment>
<accession>A0ABR9H557</accession>
<organism evidence="1 2">
    <name type="scientific">Desulfomicrobium macestii</name>
    <dbReference type="NCBI Taxonomy" id="90731"/>
    <lineage>
        <taxon>Bacteria</taxon>
        <taxon>Pseudomonadati</taxon>
        <taxon>Thermodesulfobacteriota</taxon>
        <taxon>Desulfovibrionia</taxon>
        <taxon>Desulfovibrionales</taxon>
        <taxon>Desulfomicrobiaceae</taxon>
        <taxon>Desulfomicrobium</taxon>
    </lineage>
</organism>
<gene>
    <name evidence="1" type="ORF">H4684_002299</name>
</gene>
<dbReference type="RefSeq" id="WP_225940381.1">
    <property type="nucleotide sequence ID" value="NZ_JADBGG010000016.1"/>
</dbReference>
<keyword evidence="2" id="KW-1185">Reference proteome</keyword>
<name>A0ABR9H557_9BACT</name>
<proteinExistence type="predicted"/>
<evidence type="ECO:0000313" key="2">
    <source>
        <dbReference type="Proteomes" id="UP000639010"/>
    </source>
</evidence>
<dbReference type="EMBL" id="JADBGG010000016">
    <property type="protein sequence ID" value="MBE1425642.1"/>
    <property type="molecule type" value="Genomic_DNA"/>
</dbReference>
<reference evidence="1 2" key="1">
    <citation type="submission" date="2020-10" db="EMBL/GenBank/DDBJ databases">
        <title>Genomic Encyclopedia of Type Strains, Phase IV (KMG-IV): sequencing the most valuable type-strain genomes for metagenomic binning, comparative biology and taxonomic classification.</title>
        <authorList>
            <person name="Goeker M."/>
        </authorList>
    </citation>
    <scope>NUCLEOTIDE SEQUENCE [LARGE SCALE GENOMIC DNA]</scope>
    <source>
        <strain evidence="1 2">DSM 4194</strain>
    </source>
</reference>
<dbReference type="Proteomes" id="UP000639010">
    <property type="component" value="Unassembled WGS sequence"/>
</dbReference>
<protein>
    <submittedName>
        <fullName evidence="1">Uncharacterized protein</fullName>
    </submittedName>
</protein>